<organism evidence="2 3">
    <name type="scientific">Grifola frondosa</name>
    <name type="common">Maitake</name>
    <name type="synonym">Polyporus frondosus</name>
    <dbReference type="NCBI Taxonomy" id="5627"/>
    <lineage>
        <taxon>Eukaryota</taxon>
        <taxon>Fungi</taxon>
        <taxon>Dikarya</taxon>
        <taxon>Basidiomycota</taxon>
        <taxon>Agaricomycotina</taxon>
        <taxon>Agaricomycetes</taxon>
        <taxon>Polyporales</taxon>
        <taxon>Grifolaceae</taxon>
        <taxon>Grifola</taxon>
    </lineage>
</organism>
<name>A0A1C7MHR7_GRIFR</name>
<protein>
    <submittedName>
        <fullName evidence="2">Uncharacterized protein</fullName>
    </submittedName>
</protein>
<dbReference type="EMBL" id="LUGG01000003">
    <property type="protein sequence ID" value="OBZ76368.1"/>
    <property type="molecule type" value="Genomic_DNA"/>
</dbReference>
<feature type="region of interest" description="Disordered" evidence="1">
    <location>
        <begin position="64"/>
        <end position="101"/>
    </location>
</feature>
<sequence>MTLLTNILCLIFRPDRDWGLRNARKTAFHAAVNYYCRQLGIVAYQSPLPITYVGQEMMEVPAPTPVDEEMEPSMEPEREQGRPVTLGFRPPADKLSRNVRVRKARSKKAMLRTMGADGGDG</sequence>
<dbReference type="AlphaFoldDB" id="A0A1C7MHR7"/>
<accession>A0A1C7MHR7</accession>
<evidence type="ECO:0000256" key="1">
    <source>
        <dbReference type="SAM" id="MobiDB-lite"/>
    </source>
</evidence>
<evidence type="ECO:0000313" key="3">
    <source>
        <dbReference type="Proteomes" id="UP000092993"/>
    </source>
</evidence>
<reference evidence="2 3" key="1">
    <citation type="submission" date="2016-03" db="EMBL/GenBank/DDBJ databases">
        <title>Whole genome sequencing of Grifola frondosa 9006-11.</title>
        <authorList>
            <person name="Min B."/>
            <person name="Park H."/>
            <person name="Kim J.-G."/>
            <person name="Cho H."/>
            <person name="Oh Y.-L."/>
            <person name="Kong W.-S."/>
            <person name="Choi I.-G."/>
        </authorList>
    </citation>
    <scope>NUCLEOTIDE SEQUENCE [LARGE SCALE GENOMIC DNA]</scope>
    <source>
        <strain evidence="2 3">9006-11</strain>
    </source>
</reference>
<proteinExistence type="predicted"/>
<comment type="caution">
    <text evidence="2">The sequence shown here is derived from an EMBL/GenBank/DDBJ whole genome shotgun (WGS) entry which is preliminary data.</text>
</comment>
<dbReference type="OrthoDB" id="544685at2759"/>
<evidence type="ECO:0000313" key="2">
    <source>
        <dbReference type="EMBL" id="OBZ76368.1"/>
    </source>
</evidence>
<gene>
    <name evidence="2" type="ORF">A0H81_03665</name>
</gene>
<keyword evidence="3" id="KW-1185">Reference proteome</keyword>
<dbReference type="Proteomes" id="UP000092993">
    <property type="component" value="Unassembled WGS sequence"/>
</dbReference>